<sequence>MLDTAKLRIVLDGKLQSVGGRVVDLLWPPRTPDAPSTCDSKLPEVKHGRRSSTTISAPQDCRRTELYRRHH</sequence>
<feature type="region of interest" description="Disordered" evidence="1">
    <location>
        <begin position="34"/>
        <end position="71"/>
    </location>
</feature>
<evidence type="ECO:0000256" key="1">
    <source>
        <dbReference type="SAM" id="MobiDB-lite"/>
    </source>
</evidence>
<reference evidence="2 3" key="1">
    <citation type="submission" date="2017-07" db="EMBL/GenBank/DDBJ databases">
        <authorList>
            <person name="Talla V."/>
            <person name="Backstrom N."/>
        </authorList>
    </citation>
    <scope>NUCLEOTIDE SEQUENCE [LARGE SCALE GENOMIC DNA]</scope>
</reference>
<name>A0A5E4QKT2_9NEOP</name>
<feature type="compositionally biased region" description="Basic and acidic residues" evidence="1">
    <location>
        <begin position="60"/>
        <end position="71"/>
    </location>
</feature>
<keyword evidence="3" id="KW-1185">Reference proteome</keyword>
<gene>
    <name evidence="2" type="ORF">LSINAPIS_LOCUS9087</name>
</gene>
<dbReference type="AlphaFoldDB" id="A0A5E4QKT2"/>
<protein>
    <submittedName>
        <fullName evidence="2">Uncharacterized protein</fullName>
    </submittedName>
</protein>
<evidence type="ECO:0000313" key="2">
    <source>
        <dbReference type="EMBL" id="VVC97902.1"/>
    </source>
</evidence>
<evidence type="ECO:0000313" key="3">
    <source>
        <dbReference type="Proteomes" id="UP000324832"/>
    </source>
</evidence>
<dbReference type="EMBL" id="FZQP02003333">
    <property type="protein sequence ID" value="VVC97902.1"/>
    <property type="molecule type" value="Genomic_DNA"/>
</dbReference>
<dbReference type="Proteomes" id="UP000324832">
    <property type="component" value="Unassembled WGS sequence"/>
</dbReference>
<organism evidence="2 3">
    <name type="scientific">Leptidea sinapis</name>
    <dbReference type="NCBI Taxonomy" id="189913"/>
    <lineage>
        <taxon>Eukaryota</taxon>
        <taxon>Metazoa</taxon>
        <taxon>Ecdysozoa</taxon>
        <taxon>Arthropoda</taxon>
        <taxon>Hexapoda</taxon>
        <taxon>Insecta</taxon>
        <taxon>Pterygota</taxon>
        <taxon>Neoptera</taxon>
        <taxon>Endopterygota</taxon>
        <taxon>Lepidoptera</taxon>
        <taxon>Glossata</taxon>
        <taxon>Ditrysia</taxon>
        <taxon>Papilionoidea</taxon>
        <taxon>Pieridae</taxon>
        <taxon>Dismorphiinae</taxon>
        <taxon>Leptidea</taxon>
    </lineage>
</organism>
<accession>A0A5E4QKT2</accession>
<proteinExistence type="predicted"/>